<evidence type="ECO:0000313" key="4">
    <source>
        <dbReference type="EMBL" id="RKS92137.1"/>
    </source>
</evidence>
<evidence type="ECO:0000259" key="2">
    <source>
        <dbReference type="PROSITE" id="PS52015"/>
    </source>
</evidence>
<dbReference type="InterPro" id="IPR037682">
    <property type="entry name" value="TonB_C"/>
</dbReference>
<dbReference type="EMBL" id="AP018711">
    <property type="protein sequence ID" value="BBE35159.1"/>
    <property type="molecule type" value="Genomic_DNA"/>
</dbReference>
<keyword evidence="1" id="KW-0732">Signal</keyword>
<organism evidence="3 5">
    <name type="scientific">Sphingosinicella microcystinivorans</name>
    <dbReference type="NCBI Taxonomy" id="335406"/>
    <lineage>
        <taxon>Bacteria</taxon>
        <taxon>Pseudomonadati</taxon>
        <taxon>Pseudomonadota</taxon>
        <taxon>Alphaproteobacteria</taxon>
        <taxon>Sphingomonadales</taxon>
        <taxon>Sphingosinicellaceae</taxon>
        <taxon>Sphingosinicella</taxon>
    </lineage>
</organism>
<feature type="chain" id="PRO_5042246138" evidence="1">
    <location>
        <begin position="19"/>
        <end position="110"/>
    </location>
</feature>
<reference evidence="3 5" key="1">
    <citation type="submission" date="2018-06" db="EMBL/GenBank/DDBJ databases">
        <title>Complete Genome Sequence of the Microcystin-Degrading Bacterium Sphingosinicella microcystinivorans Strain B-9.</title>
        <authorList>
            <person name="Jin H."/>
            <person name="Nishizawa T."/>
            <person name="Guo Y."/>
            <person name="Nishizawa A."/>
            <person name="Park H."/>
            <person name="Kato H."/>
            <person name="Tsuji K."/>
            <person name="Harada K."/>
        </authorList>
    </citation>
    <scope>NUCLEOTIDE SEQUENCE [LARGE SCALE GENOMIC DNA]</scope>
    <source>
        <strain evidence="3 5">B9</strain>
    </source>
</reference>
<sequence length="110" mass="11695">MRVLMVLLGLAGAAPATAATTWPEAASGALRAAQAMPRSAVVRHATCVARVRVAVDGNGLITRYDIVKPCAEPILTRSTDELFFKVGQLPPPPARRPASLEIEVRWPPKG</sequence>
<accession>A0AAD1G1Y2</accession>
<dbReference type="KEGG" id="smic:SmB9_28170"/>
<keyword evidence="6" id="KW-1185">Reference proteome</keyword>
<dbReference type="PROSITE" id="PS52015">
    <property type="entry name" value="TONB_CTD"/>
    <property type="match status" value="1"/>
</dbReference>
<dbReference type="Proteomes" id="UP000275727">
    <property type="component" value="Chromosome"/>
</dbReference>
<reference evidence="4 6" key="2">
    <citation type="submission" date="2018-10" db="EMBL/GenBank/DDBJ databases">
        <title>Genomic Encyclopedia of Type Strains, Phase IV (KMG-IV): sequencing the most valuable type-strain genomes for metagenomic binning, comparative biology and taxonomic classification.</title>
        <authorList>
            <person name="Goeker M."/>
        </authorList>
    </citation>
    <scope>NUCLEOTIDE SEQUENCE [LARGE SCALE GENOMIC DNA]</scope>
    <source>
        <strain evidence="4 6">DSM 19791</strain>
    </source>
</reference>
<feature type="signal peptide" evidence="1">
    <location>
        <begin position="1"/>
        <end position="18"/>
    </location>
</feature>
<protein>
    <submittedName>
        <fullName evidence="4">Protein TonB</fullName>
    </submittedName>
</protein>
<gene>
    <name evidence="4" type="ORF">DFR51_1717</name>
    <name evidence="3" type="ORF">SmB9_28170</name>
</gene>
<evidence type="ECO:0000313" key="3">
    <source>
        <dbReference type="EMBL" id="BBE35159.1"/>
    </source>
</evidence>
<dbReference type="EMBL" id="RBWX01000007">
    <property type="protein sequence ID" value="RKS92137.1"/>
    <property type="molecule type" value="Genomic_DNA"/>
</dbReference>
<name>A0AAD1G1Y2_SPHMI</name>
<evidence type="ECO:0000256" key="1">
    <source>
        <dbReference type="SAM" id="SignalP"/>
    </source>
</evidence>
<evidence type="ECO:0000313" key="6">
    <source>
        <dbReference type="Proteomes" id="UP000276029"/>
    </source>
</evidence>
<dbReference type="Gene3D" id="3.30.1150.10">
    <property type="match status" value="1"/>
</dbReference>
<dbReference type="GO" id="GO:0055085">
    <property type="term" value="P:transmembrane transport"/>
    <property type="evidence" value="ECO:0007669"/>
    <property type="project" value="InterPro"/>
</dbReference>
<dbReference type="SUPFAM" id="SSF74653">
    <property type="entry name" value="TolA/TonB C-terminal domain"/>
    <property type="match status" value="1"/>
</dbReference>
<dbReference type="RefSeq" id="WP_126494840.1">
    <property type="nucleotide sequence ID" value="NZ_AP018711.1"/>
</dbReference>
<feature type="domain" description="TonB C-terminal" evidence="2">
    <location>
        <begin position="21"/>
        <end position="110"/>
    </location>
</feature>
<proteinExistence type="predicted"/>
<dbReference type="AlphaFoldDB" id="A0AAD1G1Y2"/>
<dbReference type="Proteomes" id="UP000276029">
    <property type="component" value="Unassembled WGS sequence"/>
</dbReference>
<evidence type="ECO:0000313" key="5">
    <source>
        <dbReference type="Proteomes" id="UP000275727"/>
    </source>
</evidence>